<reference evidence="5" key="1">
    <citation type="journal article" date="2019" name="Int. J. Syst. Evol. Microbiol.">
        <title>The Global Catalogue of Microorganisms (GCM) 10K type strain sequencing project: providing services to taxonomists for standard genome sequencing and annotation.</title>
        <authorList>
            <consortium name="The Broad Institute Genomics Platform"/>
            <consortium name="The Broad Institute Genome Sequencing Center for Infectious Disease"/>
            <person name="Wu L."/>
            <person name="Ma J."/>
        </authorList>
    </citation>
    <scope>NUCLEOTIDE SEQUENCE [LARGE SCALE GENOMIC DNA]</scope>
    <source>
        <strain evidence="5">CCM 8930</strain>
    </source>
</reference>
<keyword evidence="5" id="KW-1185">Reference proteome</keyword>
<dbReference type="InterPro" id="IPR004107">
    <property type="entry name" value="Integrase_SAM-like_N"/>
</dbReference>
<dbReference type="InterPro" id="IPR011010">
    <property type="entry name" value="DNA_brk_join_enz"/>
</dbReference>
<dbReference type="SUPFAM" id="SSF56349">
    <property type="entry name" value="DNA breaking-rejoining enzymes"/>
    <property type="match status" value="1"/>
</dbReference>
<proteinExistence type="predicted"/>
<organism evidence="4 5">
    <name type="scientific">Lactiplantibacillus nangangensis</name>
    <dbReference type="NCBI Taxonomy" id="2559917"/>
    <lineage>
        <taxon>Bacteria</taxon>
        <taxon>Bacillati</taxon>
        <taxon>Bacillota</taxon>
        <taxon>Bacilli</taxon>
        <taxon>Lactobacillales</taxon>
        <taxon>Lactobacillaceae</taxon>
        <taxon>Lactiplantibacillus</taxon>
    </lineage>
</organism>
<dbReference type="InterPro" id="IPR010998">
    <property type="entry name" value="Integrase_recombinase_N"/>
</dbReference>
<name>A0ABW1SJL5_9LACO</name>
<dbReference type="InterPro" id="IPR044068">
    <property type="entry name" value="CB"/>
</dbReference>
<evidence type="ECO:0000256" key="2">
    <source>
        <dbReference type="PROSITE-ProRule" id="PRU01248"/>
    </source>
</evidence>
<dbReference type="Pfam" id="PF02899">
    <property type="entry name" value="Phage_int_SAM_1"/>
    <property type="match status" value="1"/>
</dbReference>
<comment type="caution">
    <text evidence="4">The sequence shown here is derived from an EMBL/GenBank/DDBJ whole genome shotgun (WGS) entry which is preliminary data.</text>
</comment>
<dbReference type="Proteomes" id="UP001596171">
    <property type="component" value="Unassembled WGS sequence"/>
</dbReference>
<dbReference type="PROSITE" id="PS51900">
    <property type="entry name" value="CB"/>
    <property type="match status" value="1"/>
</dbReference>
<dbReference type="Gene3D" id="1.10.150.130">
    <property type="match status" value="1"/>
</dbReference>
<sequence length="283" mass="32854">MAANFPYEKSFLQQLQADNKQAQTITQYQLTLTDFFTYEQHFNPTYHASGLLADISENDIKAYLDMLRTQRQFKTSTLNKSLSNLNGYFSFLFAHRTITSLPTFTIKGQPIPSEQPVDDWPVQLPTLLANEDLHVYTRAFLLFTCKSFTANEMLAPNFYQQLKHLTFSAYEQVFLEKFKTFLQPLQADLNTQDLFLKQRKRGVDPHLSLAALHKYLGGDSQRAGLPLKPVLLRQSFVLWVLRENRTTPLTELMTRLRLDIASLGYYQNLLRKQDLRRLKASQT</sequence>
<evidence type="ECO:0000313" key="5">
    <source>
        <dbReference type="Proteomes" id="UP001596171"/>
    </source>
</evidence>
<evidence type="ECO:0000256" key="1">
    <source>
        <dbReference type="ARBA" id="ARBA00023125"/>
    </source>
</evidence>
<dbReference type="RefSeq" id="WP_137615394.1">
    <property type="nucleotide sequence ID" value="NZ_BJDI01000002.1"/>
</dbReference>
<evidence type="ECO:0000313" key="4">
    <source>
        <dbReference type="EMBL" id="MFC6201780.1"/>
    </source>
</evidence>
<dbReference type="EMBL" id="JBHSSE010000016">
    <property type="protein sequence ID" value="MFC6201780.1"/>
    <property type="molecule type" value="Genomic_DNA"/>
</dbReference>
<feature type="domain" description="Core-binding (CB)" evidence="3">
    <location>
        <begin position="2"/>
        <end position="93"/>
    </location>
</feature>
<evidence type="ECO:0000259" key="3">
    <source>
        <dbReference type="PROSITE" id="PS51900"/>
    </source>
</evidence>
<protein>
    <submittedName>
        <fullName evidence="4">Site-specific integrase</fullName>
    </submittedName>
</protein>
<keyword evidence="1 2" id="KW-0238">DNA-binding</keyword>
<accession>A0ABW1SJL5</accession>
<gene>
    <name evidence="4" type="ORF">ACFP1L_07835</name>
</gene>